<protein>
    <recommendedName>
        <fullName evidence="2">Aldehyde oxidase/xanthine dehydrogenase second molybdopterin binding domain-containing protein</fullName>
    </recommendedName>
</protein>
<evidence type="ECO:0000313" key="4">
    <source>
        <dbReference type="Proteomes" id="UP001159363"/>
    </source>
</evidence>
<sequence length="367" mass="40378">MEHIAKTIKKDSTDVRLKNMEPANNPIPGMIQDIKKSSDYEAREKNVEEFNKMSGCPDRLSCFRRTGGKKRGISLVPMGYPFQALGNFAAMVSVYGQDGTVAVVHGGVECGQGINTKVAQVTAHFLGIPLDQVSIKASNSMVTPNGFVTGGSITSESCCYAAMVCCKTLLERLKPFRTDKEQTWKELVLTAFMSMVDLSATYMFSPKDGVKPYTIWGVTVAEVEIDVLTGQHQVLRVDLLEDAGKSMSPEVDVGQVEGAFIMGLGYWLHEELVYNLDTGELLTNRTWNYKPPGAKDIPIDFRVELRRNAPNPFGVLRSKATGEPPLCMSYGAFVAVRNALASARVNAGAEDEWCQMGEYSRPRTNCF</sequence>
<dbReference type="Proteomes" id="UP001159363">
    <property type="component" value="Chromosome 12"/>
</dbReference>
<dbReference type="PANTHER" id="PTHR11908">
    <property type="entry name" value="XANTHINE DEHYDROGENASE"/>
    <property type="match status" value="1"/>
</dbReference>
<evidence type="ECO:0000256" key="1">
    <source>
        <dbReference type="ARBA" id="ARBA00022505"/>
    </source>
</evidence>
<evidence type="ECO:0000313" key="3">
    <source>
        <dbReference type="EMBL" id="KAJ8870409.1"/>
    </source>
</evidence>
<reference evidence="3 4" key="1">
    <citation type="submission" date="2023-02" db="EMBL/GenBank/DDBJ databases">
        <title>LHISI_Scaffold_Assembly.</title>
        <authorList>
            <person name="Stuart O.P."/>
            <person name="Cleave R."/>
            <person name="Magrath M.J.L."/>
            <person name="Mikheyev A.S."/>
        </authorList>
    </citation>
    <scope>NUCLEOTIDE SEQUENCE [LARGE SCALE GENOMIC DNA]</scope>
    <source>
        <strain evidence="3">Daus_M_001</strain>
        <tissue evidence="3">Leg muscle</tissue>
    </source>
</reference>
<dbReference type="InterPro" id="IPR016208">
    <property type="entry name" value="Ald_Oxase/xanthine_DH-like"/>
</dbReference>
<keyword evidence="1" id="KW-0500">Molybdenum</keyword>
<dbReference type="InterPro" id="IPR046867">
    <property type="entry name" value="AldOxase/xan_DH_MoCoBD2"/>
</dbReference>
<comment type="caution">
    <text evidence="3">The sequence shown here is derived from an EMBL/GenBank/DDBJ whole genome shotgun (WGS) entry which is preliminary data.</text>
</comment>
<dbReference type="Gene3D" id="3.30.365.10">
    <property type="entry name" value="Aldehyde oxidase/xanthine dehydrogenase, molybdopterin binding domain"/>
    <property type="match status" value="2"/>
</dbReference>
<dbReference type="SUPFAM" id="SSF56003">
    <property type="entry name" value="Molybdenum cofactor-binding domain"/>
    <property type="match status" value="1"/>
</dbReference>
<dbReference type="PANTHER" id="PTHR11908:SF132">
    <property type="entry name" value="ALDEHYDE OXIDASE 1-RELATED"/>
    <property type="match status" value="1"/>
</dbReference>
<feature type="domain" description="Aldehyde oxidase/xanthine dehydrogenase second molybdopterin binding" evidence="2">
    <location>
        <begin position="34"/>
        <end position="298"/>
    </location>
</feature>
<gene>
    <name evidence="3" type="ORF">PR048_029430</name>
</gene>
<evidence type="ECO:0000259" key="2">
    <source>
        <dbReference type="Pfam" id="PF20256"/>
    </source>
</evidence>
<accession>A0ABQ9GDB2</accession>
<keyword evidence="4" id="KW-1185">Reference proteome</keyword>
<dbReference type="Pfam" id="PF20256">
    <property type="entry name" value="MoCoBD_2"/>
    <property type="match status" value="1"/>
</dbReference>
<name>A0ABQ9GDB2_9NEOP</name>
<dbReference type="InterPro" id="IPR037165">
    <property type="entry name" value="AldOxase/xan_DH_Mopterin-bd_sf"/>
</dbReference>
<dbReference type="EMBL" id="JARBHB010000013">
    <property type="protein sequence ID" value="KAJ8870409.1"/>
    <property type="molecule type" value="Genomic_DNA"/>
</dbReference>
<proteinExistence type="predicted"/>
<organism evidence="3 4">
    <name type="scientific">Dryococelus australis</name>
    <dbReference type="NCBI Taxonomy" id="614101"/>
    <lineage>
        <taxon>Eukaryota</taxon>
        <taxon>Metazoa</taxon>
        <taxon>Ecdysozoa</taxon>
        <taxon>Arthropoda</taxon>
        <taxon>Hexapoda</taxon>
        <taxon>Insecta</taxon>
        <taxon>Pterygota</taxon>
        <taxon>Neoptera</taxon>
        <taxon>Polyneoptera</taxon>
        <taxon>Phasmatodea</taxon>
        <taxon>Verophasmatodea</taxon>
        <taxon>Anareolatae</taxon>
        <taxon>Phasmatidae</taxon>
        <taxon>Eurycanthinae</taxon>
        <taxon>Dryococelus</taxon>
    </lineage>
</organism>